<evidence type="ECO:0000259" key="2">
    <source>
        <dbReference type="Pfam" id="PF01248"/>
    </source>
</evidence>
<evidence type="ECO:0000256" key="1">
    <source>
        <dbReference type="SAM" id="MobiDB-lite"/>
    </source>
</evidence>
<dbReference type="EMBL" id="JBBPFD010000019">
    <property type="protein sequence ID" value="KAK7886786.1"/>
    <property type="molecule type" value="Genomic_DNA"/>
</dbReference>
<sequence>MAASSATLAMGTPKMPPKKEVKKFTQSKAYFSSPFQSQWSSLPQEDMHFILKTVKDKLVSSGFQKKEERLFRPWRKKKEVDSDTPKVMGEGEKASTNGWTDVSVRRQLAIGINEVTRALERNELQLVLVCKSVKPRHMTEHLITLSASRAVPACQVPRLSATVGQPLGLKSVLALGFRRPQEGQTLLFTDVIEAIRPRVPEQRVAWLQSSAAKETDDTETPQDTEACMEETEEDTEKRGLKRKLEESDTESAPQEVCSLQPLKFVPGKKKTQREGLLSKFTGYVEMEDVWSGAVVVVDEIRA</sequence>
<dbReference type="GO" id="GO:0001682">
    <property type="term" value="P:tRNA 5'-leader removal"/>
    <property type="evidence" value="ECO:0007669"/>
    <property type="project" value="InterPro"/>
</dbReference>
<evidence type="ECO:0000313" key="4">
    <source>
        <dbReference type="Proteomes" id="UP001460270"/>
    </source>
</evidence>
<evidence type="ECO:0000313" key="3">
    <source>
        <dbReference type="EMBL" id="KAK7886786.1"/>
    </source>
</evidence>
<dbReference type="Pfam" id="PF01248">
    <property type="entry name" value="Ribosomal_L7Ae"/>
    <property type="match status" value="1"/>
</dbReference>
<gene>
    <name evidence="3" type="ORF">WMY93_026407</name>
</gene>
<accession>A0AAW0MXG7</accession>
<dbReference type="GO" id="GO:0033204">
    <property type="term" value="F:ribonuclease P RNA binding"/>
    <property type="evidence" value="ECO:0007669"/>
    <property type="project" value="TreeGrafter"/>
</dbReference>
<dbReference type="GO" id="GO:0004526">
    <property type="term" value="F:ribonuclease P activity"/>
    <property type="evidence" value="ECO:0007669"/>
    <property type="project" value="TreeGrafter"/>
</dbReference>
<dbReference type="Proteomes" id="UP001460270">
    <property type="component" value="Unassembled WGS sequence"/>
</dbReference>
<dbReference type="GO" id="GO:0001650">
    <property type="term" value="C:fibrillar center"/>
    <property type="evidence" value="ECO:0007669"/>
    <property type="project" value="TreeGrafter"/>
</dbReference>
<dbReference type="SUPFAM" id="SSF55315">
    <property type="entry name" value="L30e-like"/>
    <property type="match status" value="1"/>
</dbReference>
<dbReference type="GO" id="GO:0005655">
    <property type="term" value="C:nucleolar ribonuclease P complex"/>
    <property type="evidence" value="ECO:0007669"/>
    <property type="project" value="InterPro"/>
</dbReference>
<feature type="compositionally biased region" description="Acidic residues" evidence="1">
    <location>
        <begin position="216"/>
        <end position="234"/>
    </location>
</feature>
<proteinExistence type="predicted"/>
<protein>
    <recommendedName>
        <fullName evidence="2">Ribosomal protein eL8/eL30/eS12/Gadd45 domain-containing protein</fullName>
    </recommendedName>
</protein>
<feature type="region of interest" description="Disordered" evidence="1">
    <location>
        <begin position="207"/>
        <end position="253"/>
    </location>
</feature>
<comment type="caution">
    <text evidence="3">The sequence shown here is derived from an EMBL/GenBank/DDBJ whole genome shotgun (WGS) entry which is preliminary data.</text>
</comment>
<feature type="compositionally biased region" description="Basic and acidic residues" evidence="1">
    <location>
        <begin position="235"/>
        <end position="246"/>
    </location>
</feature>
<feature type="region of interest" description="Disordered" evidence="1">
    <location>
        <begin position="1"/>
        <end position="21"/>
    </location>
</feature>
<dbReference type="InterPro" id="IPR029064">
    <property type="entry name" value="Ribosomal_eL30-like_sf"/>
</dbReference>
<reference evidence="4" key="1">
    <citation type="submission" date="2024-04" db="EMBL/GenBank/DDBJ databases">
        <title>Salinicola lusitanus LLJ914,a marine bacterium isolated from the Okinawa Trough.</title>
        <authorList>
            <person name="Li J."/>
        </authorList>
    </citation>
    <scope>NUCLEOTIDE SEQUENCE [LARGE SCALE GENOMIC DNA]</scope>
</reference>
<dbReference type="GO" id="GO:0000172">
    <property type="term" value="C:ribonuclease MRP complex"/>
    <property type="evidence" value="ECO:0007669"/>
    <property type="project" value="InterPro"/>
</dbReference>
<dbReference type="PANTHER" id="PTHR46948:SF1">
    <property type="entry name" value="RIBONUCLEASE P PROTEIN SUBUNIT P38"/>
    <property type="match status" value="1"/>
</dbReference>
<dbReference type="AlphaFoldDB" id="A0AAW0MXG7"/>
<feature type="domain" description="Ribosomal protein eL8/eL30/eS12/Gadd45" evidence="2">
    <location>
        <begin position="102"/>
        <end position="168"/>
    </location>
</feature>
<dbReference type="Gene3D" id="3.30.1330.30">
    <property type="match status" value="1"/>
</dbReference>
<dbReference type="PANTHER" id="PTHR46948">
    <property type="entry name" value="RIBONUCLEASE P PROTEIN SUBUNIT P38"/>
    <property type="match status" value="1"/>
</dbReference>
<name>A0AAW0MXG7_9GOBI</name>
<dbReference type="InterPro" id="IPR042848">
    <property type="entry name" value="Rpp38"/>
</dbReference>
<organism evidence="3 4">
    <name type="scientific">Mugilogobius chulae</name>
    <name type="common">yellowstripe goby</name>
    <dbReference type="NCBI Taxonomy" id="88201"/>
    <lineage>
        <taxon>Eukaryota</taxon>
        <taxon>Metazoa</taxon>
        <taxon>Chordata</taxon>
        <taxon>Craniata</taxon>
        <taxon>Vertebrata</taxon>
        <taxon>Euteleostomi</taxon>
        <taxon>Actinopterygii</taxon>
        <taxon>Neopterygii</taxon>
        <taxon>Teleostei</taxon>
        <taxon>Neoteleostei</taxon>
        <taxon>Acanthomorphata</taxon>
        <taxon>Gobiaria</taxon>
        <taxon>Gobiiformes</taxon>
        <taxon>Gobioidei</taxon>
        <taxon>Gobiidae</taxon>
        <taxon>Gobionellinae</taxon>
        <taxon>Mugilogobius</taxon>
    </lineage>
</organism>
<dbReference type="InterPro" id="IPR004038">
    <property type="entry name" value="Ribosomal_eL8/eL30/eS12/Gad45"/>
</dbReference>
<keyword evidence="4" id="KW-1185">Reference proteome</keyword>